<dbReference type="EMBL" id="QVQW01000098">
    <property type="protein sequence ID" value="RKU40584.1"/>
    <property type="molecule type" value="Genomic_DNA"/>
</dbReference>
<dbReference type="OrthoDB" id="18529at2759"/>
<feature type="domain" description="Large ribosomal subunit protein mL59" evidence="1">
    <location>
        <begin position="17"/>
        <end position="152"/>
    </location>
</feature>
<gene>
    <name evidence="2" type="primary">MRPL25</name>
    <name evidence="2" type="ORF">DL546_002499</name>
</gene>
<keyword evidence="2" id="KW-0687">Ribonucleoprotein</keyword>
<evidence type="ECO:0000259" key="1">
    <source>
        <dbReference type="Pfam" id="PF18126"/>
    </source>
</evidence>
<protein>
    <submittedName>
        <fullName evidence="2">54S ribosomal protein L25, mitochondrial</fullName>
    </submittedName>
</protein>
<dbReference type="InterPro" id="IPR037507">
    <property type="entry name" value="Ribosomal_mL59"/>
</dbReference>
<keyword evidence="2" id="KW-0689">Ribosomal protein</keyword>
<dbReference type="AlphaFoldDB" id="A0A420XY47"/>
<dbReference type="PANTHER" id="PTHR28041:SF1">
    <property type="entry name" value="LARGE RIBOSOMAL SUBUNIT PROTEIN ML59"/>
    <property type="match status" value="1"/>
</dbReference>
<dbReference type="InterPro" id="IPR040922">
    <property type="entry name" value="Ribosomal_mL59_dom"/>
</dbReference>
<name>A0A420XY47_9PEZI</name>
<dbReference type="STRING" id="177199.A0A420XY47"/>
<evidence type="ECO:0000313" key="2">
    <source>
        <dbReference type="EMBL" id="RKU40584.1"/>
    </source>
</evidence>
<evidence type="ECO:0000313" key="3">
    <source>
        <dbReference type="Proteomes" id="UP000275385"/>
    </source>
</evidence>
<organism evidence="2 3">
    <name type="scientific">Coniochaeta pulveracea</name>
    <dbReference type="NCBI Taxonomy" id="177199"/>
    <lineage>
        <taxon>Eukaryota</taxon>
        <taxon>Fungi</taxon>
        <taxon>Dikarya</taxon>
        <taxon>Ascomycota</taxon>
        <taxon>Pezizomycotina</taxon>
        <taxon>Sordariomycetes</taxon>
        <taxon>Sordariomycetidae</taxon>
        <taxon>Coniochaetales</taxon>
        <taxon>Coniochaetaceae</taxon>
        <taxon>Coniochaeta</taxon>
    </lineage>
</organism>
<reference evidence="2 3" key="1">
    <citation type="submission" date="2018-08" db="EMBL/GenBank/DDBJ databases">
        <title>Draft genome of the lignicolous fungus Coniochaeta pulveracea.</title>
        <authorList>
            <person name="Borstlap C.J."/>
            <person name="De Witt R.N."/>
            <person name="Botha A."/>
            <person name="Volschenk H."/>
        </authorList>
    </citation>
    <scope>NUCLEOTIDE SEQUENCE [LARGE SCALE GENOMIC DNA]</scope>
    <source>
        <strain evidence="2 3">CAB683</strain>
    </source>
</reference>
<comment type="caution">
    <text evidence="2">The sequence shown here is derived from an EMBL/GenBank/DDBJ whole genome shotgun (WGS) entry which is preliminary data.</text>
</comment>
<keyword evidence="3" id="KW-1185">Reference proteome</keyword>
<dbReference type="Proteomes" id="UP000275385">
    <property type="component" value="Unassembled WGS sequence"/>
</dbReference>
<dbReference type="PANTHER" id="PTHR28041">
    <property type="entry name" value="54S RIBOSOMAL PROTEIN L25, MITOCHONDRIAL"/>
    <property type="match status" value="1"/>
</dbReference>
<accession>A0A420XY47</accession>
<sequence length="163" mass="18643">MTSLQRNAVQLAKSLPPRLATFLARYPHPSILPEGADPETAKTGYQQDTPNPFMPTKHPVTGTWHNPVYSLRRQADLVKMAREHGVEELLPPTPKGTLERLRKRVELGLRVKGTGVGQTVKGHKHERQMIAKMEKRREAMLAMPNLIREWKKVGKRNWTKFPK</sequence>
<dbReference type="GO" id="GO:0003735">
    <property type="term" value="F:structural constituent of ribosome"/>
    <property type="evidence" value="ECO:0007669"/>
    <property type="project" value="InterPro"/>
</dbReference>
<dbReference type="Pfam" id="PF18126">
    <property type="entry name" value="Mitoc_mL59"/>
    <property type="match status" value="1"/>
</dbReference>
<dbReference type="GO" id="GO:0005762">
    <property type="term" value="C:mitochondrial large ribosomal subunit"/>
    <property type="evidence" value="ECO:0007669"/>
    <property type="project" value="InterPro"/>
</dbReference>
<proteinExistence type="predicted"/>